<organism evidence="6 7">
    <name type="scientific">Streptomyces flavotricini</name>
    <dbReference type="NCBI Taxonomy" id="66888"/>
    <lineage>
        <taxon>Bacteria</taxon>
        <taxon>Bacillati</taxon>
        <taxon>Actinomycetota</taxon>
        <taxon>Actinomycetes</taxon>
        <taxon>Kitasatosporales</taxon>
        <taxon>Streptomycetaceae</taxon>
        <taxon>Streptomyces</taxon>
    </lineage>
</organism>
<keyword evidence="7" id="KW-1185">Reference proteome</keyword>
<keyword evidence="1" id="KW-0805">Transcription regulation</keyword>
<feature type="domain" description="HTH tetR-type" evidence="5">
    <location>
        <begin position="1"/>
        <end position="54"/>
    </location>
</feature>
<dbReference type="PANTHER" id="PTHR30055:SF151">
    <property type="entry name" value="TRANSCRIPTIONAL REGULATORY PROTEIN"/>
    <property type="match status" value="1"/>
</dbReference>
<dbReference type="InterPro" id="IPR009057">
    <property type="entry name" value="Homeodomain-like_sf"/>
</dbReference>
<accession>A0ABS8EI68</accession>
<name>A0ABS8EI68_9ACTN</name>
<dbReference type="EMBL" id="JAINUL010000017">
    <property type="protein sequence ID" value="MCC0100788.1"/>
    <property type="molecule type" value="Genomic_DNA"/>
</dbReference>
<dbReference type="InterPro" id="IPR036271">
    <property type="entry name" value="Tet_transcr_reg_TetR-rel_C_sf"/>
</dbReference>
<evidence type="ECO:0000313" key="7">
    <source>
        <dbReference type="Proteomes" id="UP001520654"/>
    </source>
</evidence>
<dbReference type="Proteomes" id="UP001520654">
    <property type="component" value="Unassembled WGS sequence"/>
</dbReference>
<evidence type="ECO:0000256" key="4">
    <source>
        <dbReference type="PROSITE-ProRule" id="PRU00335"/>
    </source>
</evidence>
<evidence type="ECO:0000256" key="1">
    <source>
        <dbReference type="ARBA" id="ARBA00023015"/>
    </source>
</evidence>
<dbReference type="Gene3D" id="1.10.10.60">
    <property type="entry name" value="Homeodomain-like"/>
    <property type="match status" value="1"/>
</dbReference>
<keyword evidence="2 4" id="KW-0238">DNA-binding</keyword>
<dbReference type="Pfam" id="PF00440">
    <property type="entry name" value="TetR_N"/>
    <property type="match status" value="1"/>
</dbReference>
<evidence type="ECO:0000256" key="2">
    <source>
        <dbReference type="ARBA" id="ARBA00023125"/>
    </source>
</evidence>
<gene>
    <name evidence="6" type="ORF">K7B10_39810</name>
</gene>
<dbReference type="InterPro" id="IPR004111">
    <property type="entry name" value="Repressor_TetR_C"/>
</dbReference>
<reference evidence="6 7" key="1">
    <citation type="submission" date="2021-08" db="EMBL/GenBank/DDBJ databases">
        <title>Genomic Architecture of Streptomyces flavotricini NGL1 and Streptomyces erythrochromogenes HMS4 With Differential Plant Beneficial attributes and laccase production capabilities.</title>
        <authorList>
            <person name="Salwan R."/>
            <person name="Kaur R."/>
            <person name="Sharma V."/>
        </authorList>
    </citation>
    <scope>NUCLEOTIDE SEQUENCE [LARGE SCALE GENOMIC DNA]</scope>
    <source>
        <strain evidence="6 7">NGL1</strain>
    </source>
</reference>
<dbReference type="InterPro" id="IPR001647">
    <property type="entry name" value="HTH_TetR"/>
</dbReference>
<sequence length="212" mass="23738">MTAAIEYADEFGLGSLSMARVAERLDFATMSLYRHVSSKDELHSLMVDMAYGKPPLLEGSDKDWRGGLELWARAFLEIFRRHPWMLQVPVSGPPLEPGQMSWLECGLRTLGRTGLSPNEKLSVMLLMVGYVRNNAQVSMPLTSQDQSEEELMANYGRAMDKFVDAETFPAVRELIEAGTFQETDDDFTFGLERVLDGVEVLIRKNAGDDPLA</sequence>
<dbReference type="SUPFAM" id="SSF46689">
    <property type="entry name" value="Homeodomain-like"/>
    <property type="match status" value="1"/>
</dbReference>
<dbReference type="SUPFAM" id="SSF48498">
    <property type="entry name" value="Tetracyclin repressor-like, C-terminal domain"/>
    <property type="match status" value="1"/>
</dbReference>
<proteinExistence type="predicted"/>
<evidence type="ECO:0000313" key="6">
    <source>
        <dbReference type="EMBL" id="MCC0100788.1"/>
    </source>
</evidence>
<keyword evidence="3" id="KW-0804">Transcription</keyword>
<evidence type="ECO:0000259" key="5">
    <source>
        <dbReference type="PROSITE" id="PS50977"/>
    </source>
</evidence>
<evidence type="ECO:0000256" key="3">
    <source>
        <dbReference type="ARBA" id="ARBA00023163"/>
    </source>
</evidence>
<dbReference type="PANTHER" id="PTHR30055">
    <property type="entry name" value="HTH-TYPE TRANSCRIPTIONAL REGULATOR RUTR"/>
    <property type="match status" value="1"/>
</dbReference>
<dbReference type="Pfam" id="PF02909">
    <property type="entry name" value="TetR_C_1"/>
    <property type="match status" value="1"/>
</dbReference>
<dbReference type="Gene3D" id="1.10.357.10">
    <property type="entry name" value="Tetracycline Repressor, domain 2"/>
    <property type="match status" value="1"/>
</dbReference>
<dbReference type="PROSITE" id="PS50977">
    <property type="entry name" value="HTH_TETR_2"/>
    <property type="match status" value="1"/>
</dbReference>
<dbReference type="InterPro" id="IPR050109">
    <property type="entry name" value="HTH-type_TetR-like_transc_reg"/>
</dbReference>
<protein>
    <submittedName>
        <fullName evidence="6">TetR/AcrR family transcriptional regulator</fullName>
    </submittedName>
</protein>
<comment type="caution">
    <text evidence="6">The sequence shown here is derived from an EMBL/GenBank/DDBJ whole genome shotgun (WGS) entry which is preliminary data.</text>
</comment>
<feature type="DNA-binding region" description="H-T-H motif" evidence="4">
    <location>
        <begin position="17"/>
        <end position="36"/>
    </location>
</feature>